<dbReference type="GO" id="GO:0004016">
    <property type="term" value="F:adenylate cyclase activity"/>
    <property type="evidence" value="ECO:0007669"/>
    <property type="project" value="TreeGrafter"/>
</dbReference>
<dbReference type="PANTHER" id="PTHR16305:SF28">
    <property type="entry name" value="GUANYLATE CYCLASE DOMAIN-CONTAINING PROTEIN"/>
    <property type="match status" value="1"/>
</dbReference>
<keyword evidence="1" id="KW-0547">Nucleotide-binding</keyword>
<evidence type="ECO:0000256" key="2">
    <source>
        <dbReference type="ARBA" id="ARBA00022840"/>
    </source>
</evidence>
<keyword evidence="2" id="KW-0067">ATP-binding</keyword>
<organism evidence="4 5">
    <name type="scientific">Spodoptera exigua</name>
    <name type="common">Beet armyworm</name>
    <name type="synonym">Noctua fulgens</name>
    <dbReference type="NCBI Taxonomy" id="7107"/>
    <lineage>
        <taxon>Eukaryota</taxon>
        <taxon>Metazoa</taxon>
        <taxon>Ecdysozoa</taxon>
        <taxon>Arthropoda</taxon>
        <taxon>Hexapoda</taxon>
        <taxon>Insecta</taxon>
        <taxon>Pterygota</taxon>
        <taxon>Neoptera</taxon>
        <taxon>Endopterygota</taxon>
        <taxon>Lepidoptera</taxon>
        <taxon>Glossata</taxon>
        <taxon>Ditrysia</taxon>
        <taxon>Noctuoidea</taxon>
        <taxon>Noctuidae</taxon>
        <taxon>Amphipyrinae</taxon>
        <taxon>Spodoptera</taxon>
    </lineage>
</organism>
<gene>
    <name evidence="4" type="ORF">HF086_006783</name>
</gene>
<dbReference type="EMBL" id="JACEFF010000670">
    <property type="protein sequence ID" value="KAH9633118.1"/>
    <property type="molecule type" value="Genomic_DNA"/>
</dbReference>
<dbReference type="Proteomes" id="UP000814243">
    <property type="component" value="Unassembled WGS sequence"/>
</dbReference>
<proteinExistence type="predicted"/>
<dbReference type="AlphaFoldDB" id="A0A922MAV4"/>
<evidence type="ECO:0000256" key="1">
    <source>
        <dbReference type="ARBA" id="ARBA00022741"/>
    </source>
</evidence>
<dbReference type="Gene3D" id="3.30.70.1230">
    <property type="entry name" value="Nucleotide cyclase"/>
    <property type="match status" value="1"/>
</dbReference>
<dbReference type="InterPro" id="IPR029787">
    <property type="entry name" value="Nucleotide_cyclase"/>
</dbReference>
<evidence type="ECO:0000256" key="3">
    <source>
        <dbReference type="ARBA" id="ARBA00023239"/>
    </source>
</evidence>
<dbReference type="GO" id="GO:0005524">
    <property type="term" value="F:ATP binding"/>
    <property type="evidence" value="ECO:0007669"/>
    <property type="project" value="UniProtKB-KW"/>
</dbReference>
<evidence type="ECO:0000313" key="4">
    <source>
        <dbReference type="EMBL" id="KAH9633118.1"/>
    </source>
</evidence>
<accession>A0A922MAV4</accession>
<evidence type="ECO:0000313" key="5">
    <source>
        <dbReference type="Proteomes" id="UP000814243"/>
    </source>
</evidence>
<reference evidence="4" key="1">
    <citation type="journal article" date="2021" name="G3 (Bethesda)">
        <title>Genome and transcriptome analysis of the beet armyworm Spodoptera exigua reveals targets for pest control. .</title>
        <authorList>
            <person name="Simon S."/>
            <person name="Breeschoten T."/>
            <person name="Jansen H.J."/>
            <person name="Dirks R.P."/>
            <person name="Schranz M.E."/>
            <person name="Ros V.I.D."/>
        </authorList>
    </citation>
    <scope>NUCLEOTIDE SEQUENCE</scope>
    <source>
        <strain evidence="4">TB_SE_WUR_2020</strain>
    </source>
</reference>
<protein>
    <submittedName>
        <fullName evidence="4">Uncharacterized protein</fullName>
    </submittedName>
</protein>
<sequence length="126" mass="14389">MFDKDMMILIVFGLRGLSHEDEAQHALLCAHHIKDQIVDPNVLNVSIGVTSGKIWRQDLMMSYQNKVTCDKETFLRSKIEQEYFKQLESKPLKGIAKPGPVYEFNYSGLVTTLFVIPYSLVSMFTA</sequence>
<keyword evidence="3" id="KW-0456">Lyase</keyword>
<dbReference type="SUPFAM" id="SSF55073">
    <property type="entry name" value="Nucleotide cyclase"/>
    <property type="match status" value="1"/>
</dbReference>
<comment type="caution">
    <text evidence="4">The sequence shown here is derived from an EMBL/GenBank/DDBJ whole genome shotgun (WGS) entry which is preliminary data.</text>
</comment>
<dbReference type="GO" id="GO:0005737">
    <property type="term" value="C:cytoplasm"/>
    <property type="evidence" value="ECO:0007669"/>
    <property type="project" value="TreeGrafter"/>
</dbReference>
<name>A0A922MAV4_SPOEX</name>
<dbReference type="PANTHER" id="PTHR16305">
    <property type="entry name" value="TESTICULAR SOLUBLE ADENYLYL CYCLASE"/>
    <property type="match status" value="1"/>
</dbReference>